<dbReference type="AlphaFoldDB" id="B8HQB0"/>
<sequence length="99" mass="10612">MAETSGHSSSSRKKAPADPRTERLRAELKAPYRGLRQVTYLVFGASAAIGAFVFVLKLLAGEAVETNLANLALQIGVLALMVGLFRLETKSKRPPKGSD</sequence>
<feature type="region of interest" description="Disordered" evidence="1">
    <location>
        <begin position="1"/>
        <end position="23"/>
    </location>
</feature>
<evidence type="ECO:0000256" key="2">
    <source>
        <dbReference type="SAM" id="Phobius"/>
    </source>
</evidence>
<feature type="transmembrane region" description="Helical" evidence="2">
    <location>
        <begin position="68"/>
        <end position="87"/>
    </location>
</feature>
<dbReference type="InterPro" id="IPR021883">
    <property type="entry name" value="LPA1-like"/>
</dbReference>
<proteinExistence type="predicted"/>
<evidence type="ECO:0000313" key="3">
    <source>
        <dbReference type="EMBL" id="ACL47507.1"/>
    </source>
</evidence>
<keyword evidence="2" id="KW-1133">Transmembrane helix</keyword>
<dbReference type="eggNOG" id="ENOG5032SHI">
    <property type="taxonomic scope" value="Bacteria"/>
</dbReference>
<dbReference type="STRING" id="395961.Cyan7425_5214"/>
<feature type="transmembrane region" description="Helical" evidence="2">
    <location>
        <begin position="38"/>
        <end position="56"/>
    </location>
</feature>
<reference evidence="3" key="1">
    <citation type="submission" date="2009-01" db="EMBL/GenBank/DDBJ databases">
        <title>Complete sequence of chromosome Cyanothece sp. PCC 7425.</title>
        <authorList>
            <consortium name="US DOE Joint Genome Institute"/>
            <person name="Lucas S."/>
            <person name="Copeland A."/>
            <person name="Lapidus A."/>
            <person name="Glavina del Rio T."/>
            <person name="Dalin E."/>
            <person name="Tice H."/>
            <person name="Bruce D."/>
            <person name="Goodwin L."/>
            <person name="Pitluck S."/>
            <person name="Sims D."/>
            <person name="Meineke L."/>
            <person name="Brettin T."/>
            <person name="Detter J.C."/>
            <person name="Han C."/>
            <person name="Larimer F."/>
            <person name="Land M."/>
            <person name="Hauser L."/>
            <person name="Kyrpides N."/>
            <person name="Ovchinnikova G."/>
            <person name="Liberton M."/>
            <person name="Stoeckel J."/>
            <person name="Banerjee A."/>
            <person name="Singh A."/>
            <person name="Page L."/>
            <person name="Sato H."/>
            <person name="Zhao L."/>
            <person name="Sherman L."/>
            <person name="Pakrasi H."/>
            <person name="Richardson P."/>
        </authorList>
    </citation>
    <scope>NUCLEOTIDE SEQUENCE</scope>
    <source>
        <strain evidence="3">PCC 7425</strain>
    </source>
</reference>
<dbReference type="EMBL" id="CP001344">
    <property type="protein sequence ID" value="ACL47507.1"/>
    <property type="molecule type" value="Genomic_DNA"/>
</dbReference>
<keyword evidence="2" id="KW-0472">Membrane</keyword>
<dbReference type="HOGENOM" id="CLU_166142_0_0_3"/>
<keyword evidence="2" id="KW-0812">Transmembrane</keyword>
<evidence type="ECO:0000256" key="1">
    <source>
        <dbReference type="SAM" id="MobiDB-lite"/>
    </source>
</evidence>
<gene>
    <name evidence="3" type="ordered locus">Cyan7425_5214</name>
</gene>
<organism evidence="3">
    <name type="scientific">Cyanothece sp. (strain PCC 7425 / ATCC 29141)</name>
    <dbReference type="NCBI Taxonomy" id="395961"/>
    <lineage>
        <taxon>Bacteria</taxon>
        <taxon>Bacillati</taxon>
        <taxon>Cyanobacteriota</taxon>
        <taxon>Cyanophyceae</taxon>
        <taxon>Gomontiellales</taxon>
        <taxon>Cyanothecaceae</taxon>
        <taxon>Cyanothece</taxon>
    </lineage>
</organism>
<dbReference type="KEGG" id="cyn:Cyan7425_5214"/>
<dbReference type="OrthoDB" id="425759at2"/>
<name>B8HQB0_CYAP4</name>
<accession>B8HQB0</accession>
<evidence type="ECO:0008006" key="4">
    <source>
        <dbReference type="Google" id="ProtNLM"/>
    </source>
</evidence>
<protein>
    <recommendedName>
        <fullName evidence="4">DUF3493 domain-containing protein</fullName>
    </recommendedName>
</protein>
<dbReference type="Pfam" id="PF11998">
    <property type="entry name" value="DUF3493"/>
    <property type="match status" value="1"/>
</dbReference>